<keyword evidence="1" id="KW-0472">Membrane</keyword>
<organism evidence="3 4">
    <name type="scientific">Aquabacterium olei</name>
    <dbReference type="NCBI Taxonomy" id="1296669"/>
    <lineage>
        <taxon>Bacteria</taxon>
        <taxon>Pseudomonadati</taxon>
        <taxon>Pseudomonadota</taxon>
        <taxon>Betaproteobacteria</taxon>
        <taxon>Burkholderiales</taxon>
        <taxon>Aquabacterium</taxon>
    </lineage>
</organism>
<sequence>MTKMPDTLISLVCDGVRRPAIAALLALTCLGAMSPAWAHGGEDHGDEAATPAALPGVLPRAATHTDEVELVAVLEPGRLRVYLDQAATNAPLAGARVEVEGLGATAVAAESEPGVYDLKLAQAPKPGHHPLTVSVQAGDTEDLLTAELDVPEVPAAADHDHSDHDHPEAASAWTTALWVLAGAVFGALAATALRALNRRRQPASPNANTGS</sequence>
<reference evidence="3 4" key="1">
    <citation type="submission" date="2018-05" db="EMBL/GenBank/DDBJ databases">
        <title>complete genome sequence of Aquabacterium olei NBRC 110486.</title>
        <authorList>
            <person name="Tang B."/>
            <person name="Chang J."/>
            <person name="Zhang L."/>
            <person name="Yang H."/>
        </authorList>
    </citation>
    <scope>NUCLEOTIDE SEQUENCE [LARGE SCALE GENOMIC DNA]</scope>
    <source>
        <strain evidence="3 4">NBRC 110486</strain>
    </source>
</reference>
<feature type="chain" id="PRO_5015992669" evidence="2">
    <location>
        <begin position="39"/>
        <end position="211"/>
    </location>
</feature>
<evidence type="ECO:0000256" key="2">
    <source>
        <dbReference type="SAM" id="SignalP"/>
    </source>
</evidence>
<dbReference type="KEGG" id="aon:DEH84_12660"/>
<dbReference type="AlphaFoldDB" id="A0A2U8FUT4"/>
<gene>
    <name evidence="3" type="ORF">DEH84_12660</name>
</gene>
<keyword evidence="1" id="KW-1133">Transmembrane helix</keyword>
<protein>
    <submittedName>
        <fullName evidence="3">Uncharacterized protein</fullName>
    </submittedName>
</protein>
<feature type="signal peptide" evidence="2">
    <location>
        <begin position="1"/>
        <end position="38"/>
    </location>
</feature>
<evidence type="ECO:0000313" key="4">
    <source>
        <dbReference type="Proteomes" id="UP000244892"/>
    </source>
</evidence>
<evidence type="ECO:0000256" key="1">
    <source>
        <dbReference type="SAM" id="Phobius"/>
    </source>
</evidence>
<evidence type="ECO:0000313" key="3">
    <source>
        <dbReference type="EMBL" id="AWI54174.1"/>
    </source>
</evidence>
<accession>A0A2U8FUT4</accession>
<proteinExistence type="predicted"/>
<dbReference type="Proteomes" id="UP000244892">
    <property type="component" value="Chromosome"/>
</dbReference>
<feature type="transmembrane region" description="Helical" evidence="1">
    <location>
        <begin position="176"/>
        <end position="196"/>
    </location>
</feature>
<keyword evidence="4" id="KW-1185">Reference proteome</keyword>
<keyword evidence="1" id="KW-0812">Transmembrane</keyword>
<name>A0A2U8FUT4_9BURK</name>
<dbReference type="EMBL" id="CP029210">
    <property type="protein sequence ID" value="AWI54174.1"/>
    <property type="molecule type" value="Genomic_DNA"/>
</dbReference>
<keyword evidence="2" id="KW-0732">Signal</keyword>